<feature type="compositionally biased region" description="Polar residues" evidence="1">
    <location>
        <begin position="339"/>
        <end position="348"/>
    </location>
</feature>
<feature type="compositionally biased region" description="Polar residues" evidence="1">
    <location>
        <begin position="169"/>
        <end position="223"/>
    </location>
</feature>
<dbReference type="eggNOG" id="KOG3592">
    <property type="taxonomic scope" value="Eukaryota"/>
</dbReference>
<feature type="region of interest" description="Disordered" evidence="1">
    <location>
        <begin position="169"/>
        <end position="314"/>
    </location>
</feature>
<evidence type="ECO:0000313" key="3">
    <source>
        <dbReference type="Proteomes" id="UP000000600"/>
    </source>
</evidence>
<feature type="non-terminal residue" evidence="2">
    <location>
        <position position="1"/>
    </location>
</feature>
<feature type="compositionally biased region" description="Low complexity" evidence="1">
    <location>
        <begin position="224"/>
        <end position="234"/>
    </location>
</feature>
<dbReference type="PANTHER" id="PTHR13354:SF11">
    <property type="entry name" value="LYSINE-SPECIFIC DEMETHYLASE 9"/>
    <property type="match status" value="1"/>
</dbReference>
<dbReference type="OrthoDB" id="326948at2759"/>
<feature type="compositionally biased region" description="Polar residues" evidence="1">
    <location>
        <begin position="110"/>
        <end position="147"/>
    </location>
</feature>
<dbReference type="KEGG" id="ptm:GSPATT00039318001"/>
<feature type="compositionally biased region" description="Low complexity" evidence="1">
    <location>
        <begin position="304"/>
        <end position="314"/>
    </location>
</feature>
<feature type="region of interest" description="Disordered" evidence="1">
    <location>
        <begin position="330"/>
        <end position="374"/>
    </location>
</feature>
<dbReference type="RefSeq" id="XP_001446697.1">
    <property type="nucleotide sequence ID" value="XM_001446660.1"/>
</dbReference>
<reference evidence="2 3" key="1">
    <citation type="journal article" date="2006" name="Nature">
        <title>Global trends of whole-genome duplications revealed by the ciliate Paramecium tetraurelia.</title>
        <authorList>
            <consortium name="Genoscope"/>
            <person name="Aury J.-M."/>
            <person name="Jaillon O."/>
            <person name="Duret L."/>
            <person name="Noel B."/>
            <person name="Jubin C."/>
            <person name="Porcel B.M."/>
            <person name="Segurens B."/>
            <person name="Daubin V."/>
            <person name="Anthouard V."/>
            <person name="Aiach N."/>
            <person name="Arnaiz O."/>
            <person name="Billaut A."/>
            <person name="Beisson J."/>
            <person name="Blanc I."/>
            <person name="Bouhouche K."/>
            <person name="Camara F."/>
            <person name="Duharcourt S."/>
            <person name="Guigo R."/>
            <person name="Gogendeau D."/>
            <person name="Katinka M."/>
            <person name="Keller A.-M."/>
            <person name="Kissmehl R."/>
            <person name="Klotz C."/>
            <person name="Koll F."/>
            <person name="Le Moue A."/>
            <person name="Lepere C."/>
            <person name="Malinsky S."/>
            <person name="Nowacki M."/>
            <person name="Nowak J.K."/>
            <person name="Plattner H."/>
            <person name="Poulain J."/>
            <person name="Ruiz F."/>
            <person name="Serrano V."/>
            <person name="Zagulski M."/>
            <person name="Dessen P."/>
            <person name="Betermier M."/>
            <person name="Weissenbach J."/>
            <person name="Scarpelli C."/>
            <person name="Schachter V."/>
            <person name="Sperling L."/>
            <person name="Meyer E."/>
            <person name="Cohen J."/>
            <person name="Wincker P."/>
        </authorList>
    </citation>
    <scope>NUCLEOTIDE SEQUENCE [LARGE SCALE GENOMIC DNA]</scope>
    <source>
        <strain evidence="2 3">Stock d4-2</strain>
    </source>
</reference>
<dbReference type="GO" id="GO:0005634">
    <property type="term" value="C:nucleus"/>
    <property type="evidence" value="ECO:0000318"/>
    <property type="project" value="GO_Central"/>
</dbReference>
<dbReference type="HOGENOM" id="CLU_241857_0_0_1"/>
<dbReference type="EMBL" id="CT868325">
    <property type="protein sequence ID" value="CAK79300.1"/>
    <property type="molecule type" value="Genomic_DNA"/>
</dbReference>
<keyword evidence="3" id="KW-1185">Reference proteome</keyword>
<feature type="compositionally biased region" description="Polar residues" evidence="1">
    <location>
        <begin position="235"/>
        <end position="265"/>
    </location>
</feature>
<protein>
    <submittedName>
        <fullName evidence="2">Uncharacterized protein</fullName>
    </submittedName>
</protein>
<accession>A0D8D3</accession>
<feature type="compositionally biased region" description="Low complexity" evidence="1">
    <location>
        <begin position="69"/>
        <end position="80"/>
    </location>
</feature>
<dbReference type="OMA" id="FAYINHY"/>
<feature type="region of interest" description="Disordered" evidence="1">
    <location>
        <begin position="65"/>
        <end position="147"/>
    </location>
</feature>
<dbReference type="InParanoid" id="A0D8D3"/>
<proteinExistence type="predicted"/>
<dbReference type="GeneID" id="5032482"/>
<dbReference type="InterPro" id="IPR026306">
    <property type="entry name" value="RSBN1/Dpy-2/CEP530"/>
</dbReference>
<name>A0D8D3_PARTE</name>
<dbReference type="Proteomes" id="UP000000600">
    <property type="component" value="Unassembled WGS sequence"/>
</dbReference>
<evidence type="ECO:0000313" key="2">
    <source>
        <dbReference type="EMBL" id="CAK79300.1"/>
    </source>
</evidence>
<gene>
    <name evidence="2" type="ORF">GSPATT00039318001</name>
</gene>
<feature type="compositionally biased region" description="Low complexity" evidence="1">
    <location>
        <begin position="266"/>
        <end position="276"/>
    </location>
</feature>
<dbReference type="PANTHER" id="PTHR13354">
    <property type="entry name" value="ROUND SPERMATID BASIC PROTEIN 1"/>
    <property type="match status" value="1"/>
</dbReference>
<feature type="compositionally biased region" description="Basic and acidic residues" evidence="1">
    <location>
        <begin position="349"/>
        <end position="362"/>
    </location>
</feature>
<feature type="compositionally biased region" description="Polar residues" evidence="1">
    <location>
        <begin position="277"/>
        <end position="303"/>
    </location>
</feature>
<feature type="compositionally biased region" description="Polar residues" evidence="1">
    <location>
        <begin position="81"/>
        <end position="102"/>
    </location>
</feature>
<sequence>IQDQDTPLVQPISKKQDDIIIKQNEQTQQIIGNSVEEKKEVSVSEQSNIINQEIEQVNKIISTKDEKNQTTNETTKQTNDVISTTNREAQKTNETIQQSNKVDQQKDLKIQQNDKVINQTGETTQRSNQASQQTDSTIQKTNKSQQQTDEIIQQNNNSIQQTDEIIQQSNKSIQQTNETSQQNNKAVQQTNETIQQNEKSNKQTNEINQQNNKETTQQSNKTIQQTNETTEQNNKVIQQTNETSQQNNKVVQETNETTQQNNKSVQQTNETTQQNNKSVQQTNETTQQSNKIDQQTSQNTQQANESTIQQSNQQTQQVEQITQQINTVTQESKQKTKEINQSSQQTNETTEKINETSKEQSKEVGQTTEQTTKKEIISVEPELPDYKIIDHKNDDDSDQQTMDMPVQEGDLCVQNQEEEFEKVQEIKIIPGQTYEDQISNDIEGKNPIVDQGITVANNYQEYGYGFWMRFLTYYPKELIKGKDAPWYFISRLTKNKNYENINMGDRVLAIWQGAGFYQFTTYDIDGLKPNVLLNVDYPNDIEGVWTYIYYSYSTEQEQAVGHIKFGNEKFTTIKQHVKHSPTVYLRFILGGNDYNRFPSFNGIFTQITFGIRAGTFLLTSEQLIMKLNIYDVPQQSVEEVQSVRIVENEETRSSENLYQYKVIRNKKVKFPREYALSGWFKWSTLLEKEWHNLFRIQIRKESTDSFLGDRTLSCWIGKTQGGVYQFPTYTYTNMIANGNANLYKNLNLKDRHTKWHFIYFGYSKIKSQANVYVKWQEDEDQLIYENVNHYYVHKLYAYVGKDKFYSGLNGKMAYVVVNFGFGAYKNQKQFDEEIFNFKLGLKELIKTTDDVQFQPVIKQEKIEPSGFDSDKASFEQEENGEKPFKQYGYGYWMRFLTLYPKQMLGGKTAPWYFVSRMTWNQNYNDINIGDRALAVFLGKGFYQFSTCNLITKNTNQEQRIDHPENIEGLWTFVYYSYNKELGKAVGFIRFGYDKFQQIQHTGVTHQDTRYLKLIVGGTDKRRYPGFNGQFSKISFSTRDGSYIDQEKILKSYTLERKVQTIVTMNVLGDQFTRKADEEGVFAQSDKVDLPTEYAISGWFKWLLADKQEALHSMFKVTIRNPSDDQLGDKTLVGYVGKNDLQFSTYSFENMEGNGKKDIQRKIEHKNRHQRWFFVYFGYQQEKSTCHVHVQWQDEMSQQGFAYINHYLTNQFFIYVGKEPFVAGFNGLITQIKFNMGEGAYKQSTDYKDQDNIFGFDLQSIKKEVKTFDLAKLKDKIMVDSNSDEQSNYLKLDEVFEYGYGFWIRYLRNYPKVQIEGLKVDWSFISRLSKNDVLQDSTLGDRALAIWLGKGFYHFTTYTQQLSNIFTNVNHPADLEGLWTFIHYAHNLNKEQSVSFIQFGNDKPIRSAIQSVHVIPTILKFYLGGKHLIYKGFNGQISGAYVSVNKGIFIDNEEKFQDLLKSNPQPPTYSVELIKNALIEKNTRFEMNSEAKQFKFDNQKFSGEYSWSGWFKWSSVIQNAWHLAVRLSTLENYENKDSLGDRTLCLWVGQQAGGVLYFSTYTYTDFYGSGNANSVQNVYGILFILDIQEFNNWLMAKWNLDIEKKKSNSRIIIIIYLTNSFCQLAETNGMILIWETQPSQDSNQEKEHFIKENSRRQKMIYLLINQDLWNY</sequence>
<evidence type="ECO:0000256" key="1">
    <source>
        <dbReference type="SAM" id="MobiDB-lite"/>
    </source>
</evidence>
<organism evidence="2 3">
    <name type="scientific">Paramecium tetraurelia</name>
    <dbReference type="NCBI Taxonomy" id="5888"/>
    <lineage>
        <taxon>Eukaryota</taxon>
        <taxon>Sar</taxon>
        <taxon>Alveolata</taxon>
        <taxon>Ciliophora</taxon>
        <taxon>Intramacronucleata</taxon>
        <taxon>Oligohymenophorea</taxon>
        <taxon>Peniculida</taxon>
        <taxon>Parameciidae</taxon>
        <taxon>Paramecium</taxon>
    </lineage>
</organism>